<organism evidence="1 2">
    <name type="scientific">Rapidithrix thailandica</name>
    <dbReference type="NCBI Taxonomy" id="413964"/>
    <lineage>
        <taxon>Bacteria</taxon>
        <taxon>Pseudomonadati</taxon>
        <taxon>Bacteroidota</taxon>
        <taxon>Cytophagia</taxon>
        <taxon>Cytophagales</taxon>
        <taxon>Flammeovirgaceae</taxon>
        <taxon>Rapidithrix</taxon>
    </lineage>
</organism>
<gene>
    <name evidence="1" type="primary">eboE</name>
    <name evidence="1" type="ORF">AAG747_01160</name>
</gene>
<evidence type="ECO:0000313" key="1">
    <source>
        <dbReference type="EMBL" id="MEN7546495.1"/>
    </source>
</evidence>
<reference evidence="1 2" key="1">
    <citation type="submission" date="2024-04" db="EMBL/GenBank/DDBJ databases">
        <title>Novel genus in family Flammeovirgaceae.</title>
        <authorList>
            <person name="Nguyen T.H."/>
            <person name="Vuong T.Q."/>
            <person name="Le H."/>
            <person name="Kim S.-G."/>
        </authorList>
    </citation>
    <scope>NUCLEOTIDE SEQUENCE [LARGE SCALE GENOMIC DNA]</scope>
    <source>
        <strain evidence="1 2">JCM 23209</strain>
    </source>
</reference>
<dbReference type="Proteomes" id="UP001403385">
    <property type="component" value="Unassembled WGS sequence"/>
</dbReference>
<dbReference type="NCBIfam" id="NF035939">
    <property type="entry name" value="TIM_EboE"/>
    <property type="match status" value="1"/>
</dbReference>
<evidence type="ECO:0000313" key="2">
    <source>
        <dbReference type="Proteomes" id="UP001403385"/>
    </source>
</evidence>
<keyword evidence="2" id="KW-1185">Reference proteome</keyword>
<comment type="caution">
    <text evidence="1">The sequence shown here is derived from an EMBL/GenBank/DDBJ whole genome shotgun (WGS) entry which is preliminary data.</text>
</comment>
<dbReference type="SUPFAM" id="SSF51658">
    <property type="entry name" value="Xylose isomerase-like"/>
    <property type="match status" value="1"/>
</dbReference>
<sequence>MLLSQSPYHLTYCTNIHPGETWDEVFASLKKYLPEVKAKATQPGQRMGVGLRLSHKASEEILEKDHLATFQRWLESQGMYVFTMNGFPYGGFHHQRVKDTVHQPDWTTLERVNYTKRLFSILAALLPEGQTGGISTSPLSYKLWLTKAADRKQGFELATRNLLQVVEHLYQLEQETGKFMHLDIEPEPDGLLENTQEVLDYYQTYLYPFAKQVLPERIGVDSGQVEALIKKYVQICYDVCHFAVEYEEPGQVFQAFENAGIQIGKIQISAALKADIPEEPISRSKIHKEFLPFVESTYLHQVIARNQDGSLTNFSDLPEALESLESSPAVEWRTHFHVPLFVEAYQWLKSTQADIVKVVNLLKEKAYTEHLEVETYTWEVLPEDIRLPLGESIARELNWVKERIEQE</sequence>
<dbReference type="RefSeq" id="WP_346819282.1">
    <property type="nucleotide sequence ID" value="NZ_JBDKWZ010000001.1"/>
</dbReference>
<accession>A0AAW9S252</accession>
<protein>
    <submittedName>
        <fullName evidence="1">Metabolite traffic protein EboE</fullName>
    </submittedName>
</protein>
<dbReference type="Gene3D" id="3.20.20.150">
    <property type="entry name" value="Divalent-metal-dependent TIM barrel enzymes"/>
    <property type="match status" value="1"/>
</dbReference>
<dbReference type="InterPro" id="IPR036237">
    <property type="entry name" value="Xyl_isomerase-like_sf"/>
</dbReference>
<name>A0AAW9S252_9BACT</name>
<proteinExistence type="predicted"/>
<dbReference type="AlphaFoldDB" id="A0AAW9S252"/>
<dbReference type="EMBL" id="JBDKWZ010000001">
    <property type="protein sequence ID" value="MEN7546495.1"/>
    <property type="molecule type" value="Genomic_DNA"/>
</dbReference>